<dbReference type="OrthoDB" id="9808272at2"/>
<dbReference type="SMART" id="SM00382">
    <property type="entry name" value="AAA"/>
    <property type="match status" value="1"/>
</dbReference>
<evidence type="ECO:0000313" key="6">
    <source>
        <dbReference type="Proteomes" id="UP000051311"/>
    </source>
</evidence>
<comment type="caution">
    <text evidence="5">The sequence shown here is derived from an EMBL/GenBank/DDBJ whole genome shotgun (WGS) entry which is preliminary data.</text>
</comment>
<name>A0A0R1P606_9LACO</name>
<dbReference type="PROSITE" id="PS00662">
    <property type="entry name" value="T2SP_E"/>
    <property type="match status" value="1"/>
</dbReference>
<dbReference type="eggNOG" id="COG2804">
    <property type="taxonomic scope" value="Bacteria"/>
</dbReference>
<accession>A0A0R1P606</accession>
<dbReference type="RefSeq" id="WP_025005120.1">
    <property type="nucleotide sequence ID" value="NZ_AZEL01000005.1"/>
</dbReference>
<dbReference type="PANTHER" id="PTHR30258:SF2">
    <property type="entry name" value="COMG OPERON PROTEIN 1"/>
    <property type="match status" value="1"/>
</dbReference>
<dbReference type="PANTHER" id="PTHR30258">
    <property type="entry name" value="TYPE II SECRETION SYSTEM PROTEIN GSPE-RELATED"/>
    <property type="match status" value="1"/>
</dbReference>
<keyword evidence="3" id="KW-0067">ATP-binding</keyword>
<keyword evidence="2" id="KW-0547">Nucleotide-binding</keyword>
<dbReference type="Proteomes" id="UP000051311">
    <property type="component" value="Unassembled WGS sequence"/>
</dbReference>
<dbReference type="PATRIC" id="fig|1423748.3.peg.39"/>
<dbReference type="Pfam" id="PF00437">
    <property type="entry name" value="T2SSE"/>
    <property type="match status" value="1"/>
</dbReference>
<dbReference type="CDD" id="cd01129">
    <property type="entry name" value="PulE-GspE-like"/>
    <property type="match status" value="1"/>
</dbReference>
<dbReference type="EMBL" id="AZEL01000005">
    <property type="protein sequence ID" value="KRL25029.1"/>
    <property type="molecule type" value="Genomic_DNA"/>
</dbReference>
<organism evidence="5 6">
    <name type="scientific">Lactobacillus gallinarum DSM 10532 = JCM 2011</name>
    <dbReference type="NCBI Taxonomy" id="1423748"/>
    <lineage>
        <taxon>Bacteria</taxon>
        <taxon>Bacillati</taxon>
        <taxon>Bacillota</taxon>
        <taxon>Bacilli</taxon>
        <taxon>Lactobacillales</taxon>
        <taxon>Lactobacillaceae</taxon>
        <taxon>Lactobacillus</taxon>
    </lineage>
</organism>
<dbReference type="GO" id="GO:0005886">
    <property type="term" value="C:plasma membrane"/>
    <property type="evidence" value="ECO:0007669"/>
    <property type="project" value="TreeGrafter"/>
</dbReference>
<sequence>MKTKEFINELLTSAISSKASDIFFFPKKETMVVQFRTNQGVITQTDLSLNEGQETINFFKYSAQMDIAEHRRPQVGAMAYEVDQKEYYLRLSSLGDFSDQESLVIRIIYEIKQSKYFFPQQIESLERSALHRGLIVTSGPTGSGKTTTMYEVAKKLSPNKVVMTIEDPVEVHEPTFLQSQVNNEAGIDYQSLLKAALRHRPDILIIGEIRDQGTARLAVDAALSGHLVFATVHAKSTLQTISRLESLGIKNDELANCLTAVSYQRLLPSAVGMQCLMDIAKGELLNQELQLSVRSDFVNWQENMQLLRKGGKIDDEIYEQFKEG</sequence>
<dbReference type="NCBIfam" id="NF041000">
    <property type="entry name" value="ATPase_ComGA"/>
    <property type="match status" value="1"/>
</dbReference>
<evidence type="ECO:0000313" key="5">
    <source>
        <dbReference type="EMBL" id="KRL25029.1"/>
    </source>
</evidence>
<dbReference type="SUPFAM" id="SSF52540">
    <property type="entry name" value="P-loop containing nucleoside triphosphate hydrolases"/>
    <property type="match status" value="1"/>
</dbReference>
<comment type="similarity">
    <text evidence="1">Belongs to the GSP E family.</text>
</comment>
<proteinExistence type="inferred from homology"/>
<evidence type="ECO:0000256" key="1">
    <source>
        <dbReference type="ARBA" id="ARBA00006611"/>
    </source>
</evidence>
<dbReference type="Gene3D" id="3.30.450.90">
    <property type="match status" value="1"/>
</dbReference>
<dbReference type="InterPro" id="IPR003593">
    <property type="entry name" value="AAA+_ATPase"/>
</dbReference>
<dbReference type="AlphaFoldDB" id="A0A0R1P606"/>
<reference evidence="5 6" key="1">
    <citation type="journal article" date="2015" name="Genome Announc.">
        <title>Expanding the biotechnology potential of lactobacilli through comparative genomics of 213 strains and associated genera.</title>
        <authorList>
            <person name="Sun Z."/>
            <person name="Harris H.M."/>
            <person name="McCann A."/>
            <person name="Guo C."/>
            <person name="Argimon S."/>
            <person name="Zhang W."/>
            <person name="Yang X."/>
            <person name="Jeffery I.B."/>
            <person name="Cooney J.C."/>
            <person name="Kagawa T.F."/>
            <person name="Liu W."/>
            <person name="Song Y."/>
            <person name="Salvetti E."/>
            <person name="Wrobel A."/>
            <person name="Rasinkangas P."/>
            <person name="Parkhill J."/>
            <person name="Rea M.C."/>
            <person name="O'Sullivan O."/>
            <person name="Ritari J."/>
            <person name="Douillard F.P."/>
            <person name="Paul Ross R."/>
            <person name="Yang R."/>
            <person name="Briner A.E."/>
            <person name="Felis G.E."/>
            <person name="de Vos W.M."/>
            <person name="Barrangou R."/>
            <person name="Klaenhammer T.R."/>
            <person name="Caufield P.W."/>
            <person name="Cui Y."/>
            <person name="Zhang H."/>
            <person name="O'Toole P.W."/>
        </authorList>
    </citation>
    <scope>NUCLEOTIDE SEQUENCE [LARGE SCALE GENOMIC DNA]</scope>
    <source>
        <strain evidence="5 6">DSM 10532</strain>
    </source>
</reference>
<dbReference type="GO" id="GO:0016887">
    <property type="term" value="F:ATP hydrolysis activity"/>
    <property type="evidence" value="ECO:0007669"/>
    <property type="project" value="TreeGrafter"/>
</dbReference>
<evidence type="ECO:0000256" key="3">
    <source>
        <dbReference type="ARBA" id="ARBA00022840"/>
    </source>
</evidence>
<feature type="domain" description="Bacterial type II secretion system protein E" evidence="4">
    <location>
        <begin position="197"/>
        <end position="211"/>
    </location>
</feature>
<protein>
    <submittedName>
        <fullName evidence="5">Competence protein</fullName>
    </submittedName>
</protein>
<dbReference type="InterPro" id="IPR047667">
    <property type="entry name" value="ATPase_ComGA"/>
</dbReference>
<dbReference type="GO" id="GO:0005524">
    <property type="term" value="F:ATP binding"/>
    <property type="evidence" value="ECO:0007669"/>
    <property type="project" value="UniProtKB-KW"/>
</dbReference>
<dbReference type="InterPro" id="IPR027417">
    <property type="entry name" value="P-loop_NTPase"/>
</dbReference>
<gene>
    <name evidence="5" type="ORF">FC37_GL000036</name>
</gene>
<evidence type="ECO:0000259" key="4">
    <source>
        <dbReference type="PROSITE" id="PS00662"/>
    </source>
</evidence>
<dbReference type="STRING" id="1423748.FC37_GL000036"/>
<dbReference type="InterPro" id="IPR001482">
    <property type="entry name" value="T2SS/T4SS_dom"/>
</dbReference>
<dbReference type="Gene3D" id="3.40.50.300">
    <property type="entry name" value="P-loop containing nucleotide triphosphate hydrolases"/>
    <property type="match status" value="1"/>
</dbReference>
<evidence type="ECO:0000256" key="2">
    <source>
        <dbReference type="ARBA" id="ARBA00022741"/>
    </source>
</evidence>
<dbReference type="GeneID" id="78202215"/>